<dbReference type="GO" id="GO:0001522">
    <property type="term" value="P:pseudouridine synthesis"/>
    <property type="evidence" value="ECO:0007669"/>
    <property type="project" value="InterPro"/>
</dbReference>
<comment type="caution">
    <text evidence="12">The sequence shown here is derived from an EMBL/GenBank/DDBJ whole genome shotgun (WGS) entry which is preliminary data.</text>
</comment>
<dbReference type="PROSITE" id="PS00630">
    <property type="entry name" value="IMP_2"/>
    <property type="match status" value="1"/>
</dbReference>
<dbReference type="PROSITE" id="PS00629">
    <property type="entry name" value="IMP_1"/>
    <property type="match status" value="1"/>
</dbReference>
<dbReference type="PANTHER" id="PTHR13326:SF21">
    <property type="entry name" value="PSEUDOURIDYLATE SYNTHASE PUS7L"/>
    <property type="match status" value="1"/>
</dbReference>
<evidence type="ECO:0000256" key="6">
    <source>
        <dbReference type="ARBA" id="ARBA00022801"/>
    </source>
</evidence>
<dbReference type="GO" id="GO:0009982">
    <property type="term" value="F:pseudouridine synthase activity"/>
    <property type="evidence" value="ECO:0007669"/>
    <property type="project" value="InterPro"/>
</dbReference>
<reference evidence="12" key="1">
    <citation type="submission" date="2021-06" db="EMBL/GenBank/DDBJ databases">
        <authorList>
            <person name="Kallberg Y."/>
            <person name="Tangrot J."/>
            <person name="Rosling A."/>
        </authorList>
    </citation>
    <scope>NUCLEOTIDE SEQUENCE</scope>
    <source>
        <strain evidence="12">87-6 pot B 2015</strain>
    </source>
</reference>
<dbReference type="PRINTS" id="PR00377">
    <property type="entry name" value="IMPHPHTASES"/>
</dbReference>
<feature type="region of interest" description="Disordered" evidence="10">
    <location>
        <begin position="936"/>
        <end position="1011"/>
    </location>
</feature>
<dbReference type="GO" id="GO:0046854">
    <property type="term" value="P:phosphatidylinositol phosphate biosynthetic process"/>
    <property type="evidence" value="ECO:0007669"/>
    <property type="project" value="InterPro"/>
</dbReference>
<feature type="binding site" evidence="9">
    <location>
        <position position="862"/>
    </location>
    <ligand>
        <name>Mg(2+)</name>
        <dbReference type="ChEBI" id="CHEBI:18420"/>
        <label>1</label>
        <note>catalytic</note>
    </ligand>
</feature>
<dbReference type="SUPFAM" id="SSF55120">
    <property type="entry name" value="Pseudouridine synthase"/>
    <property type="match status" value="1"/>
</dbReference>
<dbReference type="Proteomes" id="UP000789375">
    <property type="component" value="Unassembled WGS sequence"/>
</dbReference>
<dbReference type="InterPro" id="IPR001656">
    <property type="entry name" value="PsdUridine_synth_TruD"/>
</dbReference>
<feature type="compositionally biased region" description="Polar residues" evidence="10">
    <location>
        <begin position="16"/>
        <end position="28"/>
    </location>
</feature>
<keyword evidence="5 9" id="KW-0479">Metal-binding</keyword>
<evidence type="ECO:0000256" key="4">
    <source>
        <dbReference type="ARBA" id="ARBA00012633"/>
    </source>
</evidence>
<dbReference type="NCBIfam" id="TIGR00094">
    <property type="entry name" value="tRNA_TruD_broad"/>
    <property type="match status" value="1"/>
</dbReference>
<comment type="cofactor">
    <cofactor evidence="1 9">
        <name>Mg(2+)</name>
        <dbReference type="ChEBI" id="CHEBI:18420"/>
    </cofactor>
</comment>
<dbReference type="Pfam" id="PF00459">
    <property type="entry name" value="Inositol_P"/>
    <property type="match status" value="1"/>
</dbReference>
<dbReference type="Gene3D" id="3.30.540.10">
    <property type="entry name" value="Fructose-1,6-Bisphosphatase, subunit A, domain 1"/>
    <property type="match status" value="1"/>
</dbReference>
<proteinExistence type="inferred from homology"/>
<dbReference type="CDD" id="cd02576">
    <property type="entry name" value="PseudoU_synth_ScPUS7"/>
    <property type="match status" value="1"/>
</dbReference>
<feature type="non-terminal residue" evidence="12">
    <location>
        <position position="1"/>
    </location>
</feature>
<feature type="binding site" evidence="9">
    <location>
        <position position="717"/>
    </location>
    <ligand>
        <name>Mg(2+)</name>
        <dbReference type="ChEBI" id="CHEBI:18420"/>
        <label>1</label>
        <note>catalytic</note>
    </ligand>
</feature>
<keyword evidence="13" id="KW-1185">Reference proteome</keyword>
<dbReference type="InterPro" id="IPR006239">
    <property type="entry name" value="DPNP"/>
</dbReference>
<dbReference type="GO" id="GO:0006790">
    <property type="term" value="P:sulfur compound metabolic process"/>
    <property type="evidence" value="ECO:0007669"/>
    <property type="project" value="InterPro"/>
</dbReference>
<dbReference type="EMBL" id="CAJVPP010000188">
    <property type="protein sequence ID" value="CAG8452833.1"/>
    <property type="molecule type" value="Genomic_DNA"/>
</dbReference>
<feature type="binding site" evidence="9">
    <location>
        <position position="659"/>
    </location>
    <ligand>
        <name>Mg(2+)</name>
        <dbReference type="ChEBI" id="CHEBI:18420"/>
        <label>1</label>
        <note>catalytic</note>
    </ligand>
</feature>
<evidence type="ECO:0000313" key="13">
    <source>
        <dbReference type="Proteomes" id="UP000789375"/>
    </source>
</evidence>
<dbReference type="InterPro" id="IPR020583">
    <property type="entry name" value="Inositol_monoP_metal-BS"/>
</dbReference>
<accession>A0A9N8YSC0</accession>
<protein>
    <recommendedName>
        <fullName evidence="4">3'(2'),5'-bisphosphate nucleotidase</fullName>
        <ecNumber evidence="4">3.1.3.7</ecNumber>
    </recommendedName>
</protein>
<keyword evidence="8" id="KW-0413">Isomerase</keyword>
<feature type="region of interest" description="Disordered" evidence="10">
    <location>
        <begin position="1"/>
        <end position="28"/>
    </location>
</feature>
<evidence type="ECO:0000256" key="1">
    <source>
        <dbReference type="ARBA" id="ARBA00001946"/>
    </source>
</evidence>
<dbReference type="GO" id="GO:0008441">
    <property type="term" value="F:3'(2'),5'-bisphosphate nucleotidase activity"/>
    <property type="evidence" value="ECO:0007669"/>
    <property type="project" value="UniProtKB-EC"/>
</dbReference>
<dbReference type="CDD" id="cd01517">
    <property type="entry name" value="PAP_phosphatase"/>
    <property type="match status" value="1"/>
</dbReference>
<dbReference type="PROSITE" id="PS50984">
    <property type="entry name" value="TRUD"/>
    <property type="match status" value="1"/>
</dbReference>
<dbReference type="SUPFAM" id="SSF56655">
    <property type="entry name" value="Carbohydrate phosphatase"/>
    <property type="match status" value="1"/>
</dbReference>
<dbReference type="AlphaFoldDB" id="A0A9N8YSC0"/>
<keyword evidence="7 9" id="KW-0460">Magnesium</keyword>
<dbReference type="GO" id="GO:0005634">
    <property type="term" value="C:nucleus"/>
    <property type="evidence" value="ECO:0007669"/>
    <property type="project" value="TreeGrafter"/>
</dbReference>
<evidence type="ECO:0000256" key="7">
    <source>
        <dbReference type="ARBA" id="ARBA00022842"/>
    </source>
</evidence>
<dbReference type="InterPro" id="IPR042214">
    <property type="entry name" value="TruD_catalytic"/>
</dbReference>
<evidence type="ECO:0000256" key="8">
    <source>
        <dbReference type="ARBA" id="ARBA00023235"/>
    </source>
</evidence>
<dbReference type="PANTHER" id="PTHR13326">
    <property type="entry name" value="TRNA PSEUDOURIDINE SYNTHASE D"/>
    <property type="match status" value="1"/>
</dbReference>
<dbReference type="EC" id="3.1.3.7" evidence="4"/>
<evidence type="ECO:0000256" key="5">
    <source>
        <dbReference type="ARBA" id="ARBA00022723"/>
    </source>
</evidence>
<dbReference type="GO" id="GO:0046872">
    <property type="term" value="F:metal ion binding"/>
    <property type="evidence" value="ECO:0007669"/>
    <property type="project" value="UniProtKB-KW"/>
</dbReference>
<comment type="similarity">
    <text evidence="2">Belongs to the pseudouridine synthase TruD family.</text>
</comment>
<feature type="domain" description="TRUD" evidence="11">
    <location>
        <begin position="318"/>
        <end position="555"/>
    </location>
</feature>
<dbReference type="InterPro" id="IPR011760">
    <property type="entry name" value="PsdUridine_synth_TruD_insert"/>
</dbReference>
<sequence>MSSVEEQPAKKIRLNSGGSIPSNDVINNKVSSEGKMTREGDVGITEFVDPTIPGFSGDIKQRFSDFLVYEIDNAGNIVHLTDFNLPEIKSTNIINSRAIETQKEEPVKKELSDEQIFQEMRTLLDEETSLQVQNLLNGKNNFVDTTVEKDKEKRTAIHRFFKNYFGDKLNTETKDGTIRISMHTNETRKDKRNKQQKNDAWDALGGSFCQFTLYKENMDTMDAVNSLKKLLKCGFHQTFQNRRAISVQKITANRIKAERLLGINRKSRGMKLGNFEYVKDPLRLGELGGNHFVITLKNIQAGNEGIITKAMDSMQSRGFINYFGMQRFGTSSIPTFHIGRSLLQNNWEEAIDLIMKPRSGDRQDLQTARQHWIENHDAKKALELFPKKCIAETYILNYFTKTGQIKDYAGAFATIPRNLRLMYVHAYQSYVWNSIVSERIRIYGCDAPVVGDLIIIDEDPGANINSDYIIDDSVIVNTDDKKEIKVKILAEEDLKNYSIFDVVLPLPGYSVVYPNNIIFEKYKELMWKDRLDPREMRRSNKDFSLSGSYRKIMGKPSDLSWKFFKYDDSNLSLALTDLDLLDGKPEPESLPVFAAERAVAINAVLQASKVCQKVFKQLVNNETITKKDKSPVTVADFSAQAVVNTILYHSFPNDPIIGEEDTKDLRVESGKELRAKIHSLTNSILDDPLDETTLLDAIDRGSYPGGSQGRMWTLDPIDGTKGFLRGEQFAVCLALLVDGKVQLGVMGCPNLPVDSKVPEGEKGCLFIAEKGQGAFQRKFSSTEETKIQMANISSVLEASFCESVEAAHSSHGDAAKIASLLGITKPPIRMDSQCKYCSVARGDADIYLRLPTRDDYEENIWDHASGALLVQEAGGIVSDIYSKPLDFSLGRTLKSNKGVVVSHSKIYSQVIEVVQQSPSLPLWKSPSLPLWKSPSLPSWKSPSLPSWKSPSLPSWKSPSLPSWKSPSLPSWKSPSLPSWKSPSLPSWKSPSLPSWKSPSLPSWKSPSLPSW</sequence>
<evidence type="ECO:0000256" key="9">
    <source>
        <dbReference type="PIRSR" id="PIRSR600760-2"/>
    </source>
</evidence>
<dbReference type="Gene3D" id="3.40.190.80">
    <property type="match status" value="1"/>
</dbReference>
<evidence type="ECO:0000256" key="3">
    <source>
        <dbReference type="ARBA" id="ARBA00009759"/>
    </source>
</evidence>
<dbReference type="InterPro" id="IPR020550">
    <property type="entry name" value="Inositol_monophosphatase_CS"/>
</dbReference>
<keyword evidence="6" id="KW-0378">Hydrolase</keyword>
<evidence type="ECO:0000256" key="10">
    <source>
        <dbReference type="SAM" id="MobiDB-lite"/>
    </source>
</evidence>
<name>A0A9N8YSC0_FUNMO</name>
<dbReference type="GO" id="GO:0003723">
    <property type="term" value="F:RNA binding"/>
    <property type="evidence" value="ECO:0007669"/>
    <property type="project" value="InterPro"/>
</dbReference>
<organism evidence="12 13">
    <name type="scientific">Funneliformis mosseae</name>
    <name type="common">Endomycorrhizal fungus</name>
    <name type="synonym">Glomus mosseae</name>
    <dbReference type="NCBI Taxonomy" id="27381"/>
    <lineage>
        <taxon>Eukaryota</taxon>
        <taxon>Fungi</taxon>
        <taxon>Fungi incertae sedis</taxon>
        <taxon>Mucoromycota</taxon>
        <taxon>Glomeromycotina</taxon>
        <taxon>Glomeromycetes</taxon>
        <taxon>Glomerales</taxon>
        <taxon>Glomeraceae</taxon>
        <taxon>Funneliformis</taxon>
    </lineage>
</organism>
<dbReference type="Pfam" id="PF01142">
    <property type="entry name" value="TruD"/>
    <property type="match status" value="1"/>
</dbReference>
<dbReference type="InterPro" id="IPR000760">
    <property type="entry name" value="Inositol_monophosphatase-like"/>
</dbReference>
<feature type="binding site" evidence="9">
    <location>
        <position position="715"/>
    </location>
    <ligand>
        <name>Mg(2+)</name>
        <dbReference type="ChEBI" id="CHEBI:18420"/>
        <label>1</label>
        <note>catalytic</note>
    </ligand>
</feature>
<dbReference type="Gene3D" id="3.30.2350.20">
    <property type="entry name" value="TruD, catalytic domain"/>
    <property type="match status" value="2"/>
</dbReference>
<comment type="similarity">
    <text evidence="3">Belongs to the inositol monophosphatase superfamily.</text>
</comment>
<dbReference type="FunFam" id="3.40.190.80:FF:000003">
    <property type="entry name" value="PAP-specific phosphatase HAL2-like"/>
    <property type="match status" value="1"/>
</dbReference>
<dbReference type="InterPro" id="IPR020103">
    <property type="entry name" value="PsdUridine_synth_cat_dom_sf"/>
</dbReference>
<dbReference type="NCBIfam" id="TIGR01330">
    <property type="entry name" value="bisphos_HAL2"/>
    <property type="match status" value="1"/>
</dbReference>
<evidence type="ECO:0000256" key="2">
    <source>
        <dbReference type="ARBA" id="ARBA00007953"/>
    </source>
</evidence>
<feature type="binding site" evidence="9">
    <location>
        <position position="718"/>
    </location>
    <ligand>
        <name>Mg(2+)</name>
        <dbReference type="ChEBI" id="CHEBI:18420"/>
        <label>1</label>
        <note>catalytic</note>
    </ligand>
</feature>
<evidence type="ECO:0000259" key="11">
    <source>
        <dbReference type="PROSITE" id="PS50984"/>
    </source>
</evidence>
<gene>
    <name evidence="12" type="ORF">FMOSSE_LOCUS1618</name>
</gene>
<evidence type="ECO:0000313" key="12">
    <source>
        <dbReference type="EMBL" id="CAG8452833.1"/>
    </source>
</evidence>